<dbReference type="AlphaFoldDB" id="X1CAK3"/>
<organism evidence="1">
    <name type="scientific">marine sediment metagenome</name>
    <dbReference type="NCBI Taxonomy" id="412755"/>
    <lineage>
        <taxon>unclassified sequences</taxon>
        <taxon>metagenomes</taxon>
        <taxon>ecological metagenomes</taxon>
    </lineage>
</organism>
<dbReference type="EMBL" id="BART01023167">
    <property type="protein sequence ID" value="GAH04477.1"/>
    <property type="molecule type" value="Genomic_DNA"/>
</dbReference>
<comment type="caution">
    <text evidence="1">The sequence shown here is derived from an EMBL/GenBank/DDBJ whole genome shotgun (WGS) entry which is preliminary data.</text>
</comment>
<gene>
    <name evidence="1" type="ORF">S01H4_42221</name>
</gene>
<sequence length="70" mass="8538">MIKVLTADQEEPKEKYYSYAELMGKDWIGILDYRSEKFFKAYNFEYIYSLFVVNLTKHPLDFFFYLSIIL</sequence>
<reference evidence="1" key="1">
    <citation type="journal article" date="2014" name="Front. Microbiol.">
        <title>High frequency of phylogenetically diverse reductive dehalogenase-homologous genes in deep subseafloor sedimentary metagenomes.</title>
        <authorList>
            <person name="Kawai M."/>
            <person name="Futagami T."/>
            <person name="Toyoda A."/>
            <person name="Takaki Y."/>
            <person name="Nishi S."/>
            <person name="Hori S."/>
            <person name="Arai W."/>
            <person name="Tsubouchi T."/>
            <person name="Morono Y."/>
            <person name="Uchiyama I."/>
            <person name="Ito T."/>
            <person name="Fujiyama A."/>
            <person name="Inagaki F."/>
            <person name="Takami H."/>
        </authorList>
    </citation>
    <scope>NUCLEOTIDE SEQUENCE</scope>
    <source>
        <strain evidence="1">Expedition CK06-06</strain>
    </source>
</reference>
<proteinExistence type="predicted"/>
<accession>X1CAK3</accession>
<protein>
    <submittedName>
        <fullName evidence="1">Uncharacterized protein</fullName>
    </submittedName>
</protein>
<evidence type="ECO:0000313" key="1">
    <source>
        <dbReference type="EMBL" id="GAH04477.1"/>
    </source>
</evidence>
<name>X1CAK3_9ZZZZ</name>